<comment type="pathway">
    <text evidence="1">One-carbon metabolism; tetrahydrofolate interconversion.</text>
</comment>
<evidence type="ECO:0000256" key="10">
    <source>
        <dbReference type="ARBA" id="ARBA00023268"/>
    </source>
</evidence>
<evidence type="ECO:0000256" key="5">
    <source>
        <dbReference type="ARBA" id="ARBA00022801"/>
    </source>
</evidence>
<evidence type="ECO:0000256" key="1">
    <source>
        <dbReference type="ARBA" id="ARBA00004777"/>
    </source>
</evidence>
<evidence type="ECO:0000256" key="9">
    <source>
        <dbReference type="ARBA" id="ARBA00023167"/>
    </source>
</evidence>
<dbReference type="AlphaFoldDB" id="A0A9D0ZFY3"/>
<feature type="non-terminal residue" evidence="13">
    <location>
        <position position="217"/>
    </location>
</feature>
<evidence type="ECO:0000256" key="6">
    <source>
        <dbReference type="ARBA" id="ARBA00022857"/>
    </source>
</evidence>
<evidence type="ECO:0000256" key="8">
    <source>
        <dbReference type="ARBA" id="ARBA00023102"/>
    </source>
</evidence>
<evidence type="ECO:0000256" key="7">
    <source>
        <dbReference type="ARBA" id="ARBA00023002"/>
    </source>
</evidence>
<dbReference type="GO" id="GO:0006164">
    <property type="term" value="P:purine nucleotide biosynthetic process"/>
    <property type="evidence" value="ECO:0007669"/>
    <property type="project" value="UniProtKB-KW"/>
</dbReference>
<keyword evidence="3" id="KW-0028">Amino-acid biosynthesis</keyword>
<dbReference type="Gene3D" id="3.40.50.720">
    <property type="entry name" value="NAD(P)-binding Rossmann-like Domain"/>
    <property type="match status" value="1"/>
</dbReference>
<organism evidence="13 14">
    <name type="scientific">Candidatus Scatomorpha intestinavium</name>
    <dbReference type="NCBI Taxonomy" id="2840922"/>
    <lineage>
        <taxon>Bacteria</taxon>
        <taxon>Bacillati</taxon>
        <taxon>Bacillota</taxon>
        <taxon>Clostridia</taxon>
        <taxon>Eubacteriales</taxon>
        <taxon>Candidatus Scatomorpha</taxon>
    </lineage>
</organism>
<keyword evidence="4" id="KW-0658">Purine biosynthesis</keyword>
<dbReference type="SUPFAM" id="SSF53223">
    <property type="entry name" value="Aminoacid dehydrogenase-like, N-terminal domain"/>
    <property type="match status" value="1"/>
</dbReference>
<evidence type="ECO:0000313" key="13">
    <source>
        <dbReference type="EMBL" id="HIQ79539.1"/>
    </source>
</evidence>
<dbReference type="GO" id="GO:0004488">
    <property type="term" value="F:methylenetetrahydrofolate dehydrogenase (NADP+) activity"/>
    <property type="evidence" value="ECO:0007669"/>
    <property type="project" value="InterPro"/>
</dbReference>
<comment type="caution">
    <text evidence="13">The sequence shown here is derived from an EMBL/GenBank/DDBJ whole genome shotgun (WGS) entry which is preliminary data.</text>
</comment>
<keyword evidence="8" id="KW-0368">Histidine biosynthesis</keyword>
<dbReference type="PANTHER" id="PTHR48099">
    <property type="entry name" value="C-1-TETRAHYDROFOLATE SYNTHASE, CYTOPLASMIC-RELATED"/>
    <property type="match status" value="1"/>
</dbReference>
<evidence type="ECO:0000256" key="3">
    <source>
        <dbReference type="ARBA" id="ARBA00022605"/>
    </source>
</evidence>
<dbReference type="InterPro" id="IPR046346">
    <property type="entry name" value="Aminoacid_DH-like_N_sf"/>
</dbReference>
<dbReference type="Pfam" id="PF00763">
    <property type="entry name" value="THF_DHG_CYH"/>
    <property type="match status" value="1"/>
</dbReference>
<keyword evidence="2" id="KW-0554">One-carbon metabolism</keyword>
<evidence type="ECO:0000259" key="12">
    <source>
        <dbReference type="Pfam" id="PF02882"/>
    </source>
</evidence>
<feature type="domain" description="Tetrahydrofolate dehydrogenase/cyclohydrolase catalytic" evidence="11">
    <location>
        <begin position="5"/>
        <end position="119"/>
    </location>
</feature>
<proteinExistence type="predicted"/>
<dbReference type="GO" id="GO:0009086">
    <property type="term" value="P:methionine biosynthetic process"/>
    <property type="evidence" value="ECO:0007669"/>
    <property type="project" value="UniProtKB-KW"/>
</dbReference>
<dbReference type="InterPro" id="IPR000672">
    <property type="entry name" value="THF_DH/CycHdrlase"/>
</dbReference>
<keyword evidence="10" id="KW-0511">Multifunctional enzyme</keyword>
<name>A0A9D0ZFY3_9FIRM</name>
<dbReference type="InterPro" id="IPR036291">
    <property type="entry name" value="NAD(P)-bd_dom_sf"/>
</dbReference>
<reference evidence="13" key="1">
    <citation type="submission" date="2020-10" db="EMBL/GenBank/DDBJ databases">
        <authorList>
            <person name="Gilroy R."/>
        </authorList>
    </citation>
    <scope>NUCLEOTIDE SEQUENCE</scope>
    <source>
        <strain evidence="13">ChiBcolR7-354</strain>
    </source>
</reference>
<dbReference type="SUPFAM" id="SSF51735">
    <property type="entry name" value="NAD(P)-binding Rossmann-fold domains"/>
    <property type="match status" value="1"/>
</dbReference>
<dbReference type="Pfam" id="PF02882">
    <property type="entry name" value="THF_DHG_CYH_C"/>
    <property type="match status" value="1"/>
</dbReference>
<evidence type="ECO:0000313" key="14">
    <source>
        <dbReference type="Proteomes" id="UP000824262"/>
    </source>
</evidence>
<dbReference type="PANTHER" id="PTHR48099:SF5">
    <property type="entry name" value="C-1-TETRAHYDROFOLATE SYNTHASE, CYTOPLASMIC"/>
    <property type="match status" value="1"/>
</dbReference>
<protein>
    <submittedName>
        <fullName evidence="13">Bifunctional 5,10-methylene-tetrahydrofolate dehydrogenase/5,10-methylene-tetrahydrofolate cyclohydrolase</fullName>
    </submittedName>
</protein>
<dbReference type="InterPro" id="IPR020631">
    <property type="entry name" value="THF_DH/CycHdrlase_NAD-bd_dom"/>
</dbReference>
<dbReference type="EMBL" id="DVGA01000114">
    <property type="protein sequence ID" value="HIQ79539.1"/>
    <property type="molecule type" value="Genomic_DNA"/>
</dbReference>
<dbReference type="Proteomes" id="UP000824262">
    <property type="component" value="Unassembled WGS sequence"/>
</dbReference>
<dbReference type="InterPro" id="IPR020630">
    <property type="entry name" value="THF_DH/CycHdrlase_cat_dom"/>
</dbReference>
<keyword evidence="9" id="KW-0486">Methionine biosynthesis</keyword>
<gene>
    <name evidence="13" type="ORF">IAB77_09830</name>
</gene>
<dbReference type="GO" id="GO:0035999">
    <property type="term" value="P:tetrahydrofolate interconversion"/>
    <property type="evidence" value="ECO:0007669"/>
    <property type="project" value="TreeGrafter"/>
</dbReference>
<sequence>MAKILYGEPVAEALSAETAARAARLRARGVTPTLAIIRVGERPDDMSYERGAVKRCLALGIEVRKYALRADAAQAELMAAIDGVNRDDGIHGCLLLRPLPGQMDEHASCEALAAEKDVDCITAASLCGVFTGEKLRFAPCTARACIEMLDYYGIAMAGKRVAVIGRSLVVGRPAAMLLLERDATVTICHSKTPDAPAICREADILIAASGRAGLVGS</sequence>
<dbReference type="PRINTS" id="PR00085">
    <property type="entry name" value="THFDHDRGNASE"/>
</dbReference>
<keyword evidence="5" id="KW-0378">Hydrolase</keyword>
<dbReference type="GO" id="GO:0000105">
    <property type="term" value="P:L-histidine biosynthetic process"/>
    <property type="evidence" value="ECO:0007669"/>
    <property type="project" value="UniProtKB-KW"/>
</dbReference>
<keyword evidence="6" id="KW-0521">NADP</keyword>
<dbReference type="Gene3D" id="3.40.50.10860">
    <property type="entry name" value="Leucine Dehydrogenase, chain A, domain 1"/>
    <property type="match status" value="1"/>
</dbReference>
<dbReference type="GO" id="GO:0005829">
    <property type="term" value="C:cytosol"/>
    <property type="evidence" value="ECO:0007669"/>
    <property type="project" value="TreeGrafter"/>
</dbReference>
<dbReference type="GO" id="GO:0004477">
    <property type="term" value="F:methenyltetrahydrofolate cyclohydrolase activity"/>
    <property type="evidence" value="ECO:0007669"/>
    <property type="project" value="TreeGrafter"/>
</dbReference>
<reference evidence="13" key="2">
    <citation type="journal article" date="2021" name="PeerJ">
        <title>Extensive microbial diversity within the chicken gut microbiome revealed by metagenomics and culture.</title>
        <authorList>
            <person name="Gilroy R."/>
            <person name="Ravi A."/>
            <person name="Getino M."/>
            <person name="Pursley I."/>
            <person name="Horton D.L."/>
            <person name="Alikhan N.F."/>
            <person name="Baker D."/>
            <person name="Gharbi K."/>
            <person name="Hall N."/>
            <person name="Watson M."/>
            <person name="Adriaenssens E.M."/>
            <person name="Foster-Nyarko E."/>
            <person name="Jarju S."/>
            <person name="Secka A."/>
            <person name="Antonio M."/>
            <person name="Oren A."/>
            <person name="Chaudhuri R.R."/>
            <person name="La Ragione R."/>
            <person name="Hildebrand F."/>
            <person name="Pallen M.J."/>
        </authorList>
    </citation>
    <scope>NUCLEOTIDE SEQUENCE</scope>
    <source>
        <strain evidence="13">ChiBcolR7-354</strain>
    </source>
</reference>
<accession>A0A9D0ZFY3</accession>
<keyword evidence="7" id="KW-0560">Oxidoreductase</keyword>
<evidence type="ECO:0000256" key="2">
    <source>
        <dbReference type="ARBA" id="ARBA00022563"/>
    </source>
</evidence>
<feature type="domain" description="Tetrahydrofolate dehydrogenase/cyclohydrolase NAD(P)-binding" evidence="12">
    <location>
        <begin position="139"/>
        <end position="215"/>
    </location>
</feature>
<evidence type="ECO:0000259" key="11">
    <source>
        <dbReference type="Pfam" id="PF00763"/>
    </source>
</evidence>
<evidence type="ECO:0000256" key="4">
    <source>
        <dbReference type="ARBA" id="ARBA00022755"/>
    </source>
</evidence>